<feature type="domain" description="CN hydrolase" evidence="1">
    <location>
        <begin position="8"/>
        <end position="279"/>
    </location>
</feature>
<sequence length="313" mass="33922">MTTCNLSLALWAVNLEIPLESLQEWIGQVRTRVESAKSSGADLLVMPEYLSEQWMSFAPAGICPDEEIPWMATQASEAIELLKDLSSNYDIAILAGTFPVAIDIKDELSGEPVNDNGGYYNRAHLFLPDGPYITQDKLSLTPNERSLQAWNLTPGNKVKVFTWRGVRMAILVCLDIEMPALSSLIADQNIDLVLVPSMTSKLAGYNRVFGCAKARAIELQAAVAVVGPIGATSFLGEKRQNQTSAAAVYLPCEESLGHKGIASEISPSDTTVGLGPLIVAKDIPIEEIRKLRNGSAEVWPGGWTADHVVVEEV</sequence>
<dbReference type="EMBL" id="JBHUII010000001">
    <property type="protein sequence ID" value="MFD2204848.1"/>
    <property type="molecule type" value="Genomic_DNA"/>
</dbReference>
<accession>A0ABW5BFS1</accession>
<proteinExistence type="predicted"/>
<dbReference type="GO" id="GO:0016787">
    <property type="term" value="F:hydrolase activity"/>
    <property type="evidence" value="ECO:0007669"/>
    <property type="project" value="UniProtKB-KW"/>
</dbReference>
<dbReference type="Gene3D" id="3.60.110.10">
    <property type="entry name" value="Carbon-nitrogen hydrolase"/>
    <property type="match status" value="1"/>
</dbReference>
<protein>
    <submittedName>
        <fullName evidence="2">Nitrilase-related carbon-nitrogen hydrolase</fullName>
    </submittedName>
</protein>
<dbReference type="SUPFAM" id="SSF56317">
    <property type="entry name" value="Carbon-nitrogen hydrolase"/>
    <property type="match status" value="1"/>
</dbReference>
<organism evidence="2 3">
    <name type="scientific">Kiloniella antarctica</name>
    <dbReference type="NCBI Taxonomy" id="1550907"/>
    <lineage>
        <taxon>Bacteria</taxon>
        <taxon>Pseudomonadati</taxon>
        <taxon>Pseudomonadota</taxon>
        <taxon>Alphaproteobacteria</taxon>
        <taxon>Rhodospirillales</taxon>
        <taxon>Kiloniellaceae</taxon>
        <taxon>Kiloniella</taxon>
    </lineage>
</organism>
<name>A0ABW5BFS1_9PROT</name>
<dbReference type="PANTHER" id="PTHR23088:SF50">
    <property type="entry name" value="HYDROLASE YHCX"/>
    <property type="match status" value="1"/>
</dbReference>
<evidence type="ECO:0000259" key="1">
    <source>
        <dbReference type="PROSITE" id="PS50263"/>
    </source>
</evidence>
<evidence type="ECO:0000313" key="3">
    <source>
        <dbReference type="Proteomes" id="UP001597294"/>
    </source>
</evidence>
<dbReference type="Pfam" id="PF00795">
    <property type="entry name" value="CN_hydrolase"/>
    <property type="match status" value="1"/>
</dbReference>
<keyword evidence="2" id="KW-0378">Hydrolase</keyword>
<dbReference type="InterPro" id="IPR036526">
    <property type="entry name" value="C-N_Hydrolase_sf"/>
</dbReference>
<dbReference type="PANTHER" id="PTHR23088">
    <property type="entry name" value="NITRILASE-RELATED"/>
    <property type="match status" value="1"/>
</dbReference>
<dbReference type="RefSeq" id="WP_380248831.1">
    <property type="nucleotide sequence ID" value="NZ_JBHUII010000001.1"/>
</dbReference>
<dbReference type="PROSITE" id="PS50263">
    <property type="entry name" value="CN_HYDROLASE"/>
    <property type="match status" value="1"/>
</dbReference>
<keyword evidence="3" id="KW-1185">Reference proteome</keyword>
<reference evidence="3" key="1">
    <citation type="journal article" date="2019" name="Int. J. Syst. Evol. Microbiol.">
        <title>The Global Catalogue of Microorganisms (GCM) 10K type strain sequencing project: providing services to taxonomists for standard genome sequencing and annotation.</title>
        <authorList>
            <consortium name="The Broad Institute Genomics Platform"/>
            <consortium name="The Broad Institute Genome Sequencing Center for Infectious Disease"/>
            <person name="Wu L."/>
            <person name="Ma J."/>
        </authorList>
    </citation>
    <scope>NUCLEOTIDE SEQUENCE [LARGE SCALE GENOMIC DNA]</scope>
    <source>
        <strain evidence="3">CGMCC 4.7192</strain>
    </source>
</reference>
<gene>
    <name evidence="2" type="ORF">ACFSKO_04475</name>
</gene>
<evidence type="ECO:0000313" key="2">
    <source>
        <dbReference type="EMBL" id="MFD2204848.1"/>
    </source>
</evidence>
<comment type="caution">
    <text evidence="2">The sequence shown here is derived from an EMBL/GenBank/DDBJ whole genome shotgun (WGS) entry which is preliminary data.</text>
</comment>
<dbReference type="InterPro" id="IPR003010">
    <property type="entry name" value="C-N_Hydrolase"/>
</dbReference>
<dbReference type="Proteomes" id="UP001597294">
    <property type="component" value="Unassembled WGS sequence"/>
</dbReference>